<reference evidence="2" key="1">
    <citation type="submission" date="2017-06" db="EMBL/GenBank/DDBJ databases">
        <authorList>
            <person name="Varghese N."/>
            <person name="Submissions S."/>
        </authorList>
    </citation>
    <scope>NUCLEOTIDE SEQUENCE [LARGE SCALE GENOMIC DNA]</scope>
    <source>
        <strain evidence="2">NKM1</strain>
    </source>
</reference>
<keyword evidence="2" id="KW-1185">Reference proteome</keyword>
<gene>
    <name evidence="1" type="ORF">SAMN06296052_11738</name>
</gene>
<evidence type="ECO:0000313" key="2">
    <source>
        <dbReference type="Proteomes" id="UP000198432"/>
    </source>
</evidence>
<protein>
    <submittedName>
        <fullName evidence="1">Uncharacterized protein</fullName>
    </submittedName>
</protein>
<sequence>MMKETPVFELGVVVAHNCIRTNNILLNNGYTNI</sequence>
<organism evidence="1 2">
    <name type="scientific">Pontibacter ummariensis</name>
    <dbReference type="NCBI Taxonomy" id="1610492"/>
    <lineage>
        <taxon>Bacteria</taxon>
        <taxon>Pseudomonadati</taxon>
        <taxon>Bacteroidota</taxon>
        <taxon>Cytophagia</taxon>
        <taxon>Cytophagales</taxon>
        <taxon>Hymenobacteraceae</taxon>
        <taxon>Pontibacter</taxon>
    </lineage>
</organism>
<dbReference type="AlphaFoldDB" id="A0A239IG82"/>
<accession>A0A239IG82</accession>
<dbReference type="Proteomes" id="UP000198432">
    <property type="component" value="Unassembled WGS sequence"/>
</dbReference>
<evidence type="ECO:0000313" key="1">
    <source>
        <dbReference type="EMBL" id="SNS92571.1"/>
    </source>
</evidence>
<dbReference type="EMBL" id="FZOQ01000017">
    <property type="protein sequence ID" value="SNS92571.1"/>
    <property type="molecule type" value="Genomic_DNA"/>
</dbReference>
<name>A0A239IG82_9BACT</name>
<proteinExistence type="predicted"/>